<dbReference type="SUPFAM" id="SSF48264">
    <property type="entry name" value="Cytochrome P450"/>
    <property type="match status" value="1"/>
</dbReference>
<dbReference type="RefSeq" id="XP_049134847.1">
    <property type="nucleotide sequence ID" value="XM_049278890.1"/>
</dbReference>
<dbReference type="InterPro" id="IPR050121">
    <property type="entry name" value="Cytochrome_P450_monoxygenase"/>
</dbReference>
<keyword evidence="7 9" id="KW-0503">Monooxygenase</keyword>
<gene>
    <name evidence="10" type="ORF">ColSpa_12678</name>
</gene>
<dbReference type="InterPro" id="IPR036396">
    <property type="entry name" value="Cyt_P450_sf"/>
</dbReference>
<evidence type="ECO:0000256" key="9">
    <source>
        <dbReference type="RuleBase" id="RU000461"/>
    </source>
</evidence>
<evidence type="ECO:0000256" key="8">
    <source>
        <dbReference type="PIRSR" id="PIRSR602403-1"/>
    </source>
</evidence>
<dbReference type="GO" id="GO:0016705">
    <property type="term" value="F:oxidoreductase activity, acting on paired donors, with incorporation or reduction of molecular oxygen"/>
    <property type="evidence" value="ECO:0007669"/>
    <property type="project" value="InterPro"/>
</dbReference>
<dbReference type="AlphaFoldDB" id="A0AA37PI01"/>
<dbReference type="PROSITE" id="PS00086">
    <property type="entry name" value="CYTOCHROME_P450"/>
    <property type="match status" value="1"/>
</dbReference>
<organism evidence="10 11">
    <name type="scientific">Colletotrichum spaethianum</name>
    <dbReference type="NCBI Taxonomy" id="700344"/>
    <lineage>
        <taxon>Eukaryota</taxon>
        <taxon>Fungi</taxon>
        <taxon>Dikarya</taxon>
        <taxon>Ascomycota</taxon>
        <taxon>Pezizomycotina</taxon>
        <taxon>Sordariomycetes</taxon>
        <taxon>Hypocreomycetidae</taxon>
        <taxon>Glomerellales</taxon>
        <taxon>Glomerellaceae</taxon>
        <taxon>Colletotrichum</taxon>
        <taxon>Colletotrichum spaethianum species complex</taxon>
    </lineage>
</organism>
<name>A0AA37PI01_9PEZI</name>
<dbReference type="InterPro" id="IPR002403">
    <property type="entry name" value="Cyt_P450_E_grp-IV"/>
</dbReference>
<protein>
    <submittedName>
        <fullName evidence="10">Cyrochrome P450 monooxygenase</fullName>
    </submittedName>
</protein>
<comment type="caution">
    <text evidence="10">The sequence shown here is derived from an EMBL/GenBank/DDBJ whole genome shotgun (WGS) entry which is preliminary data.</text>
</comment>
<evidence type="ECO:0000313" key="11">
    <source>
        <dbReference type="Proteomes" id="UP001055115"/>
    </source>
</evidence>
<accession>A0AA37PI01</accession>
<keyword evidence="6 8" id="KW-0408">Iron</keyword>
<dbReference type="PRINTS" id="PR00465">
    <property type="entry name" value="EP450IV"/>
</dbReference>
<proteinExistence type="inferred from homology"/>
<dbReference type="PANTHER" id="PTHR24305:SF157">
    <property type="entry name" value="N-ACETYLTRYPTOPHAN 6-HYDROXYLASE IVOC-RELATED"/>
    <property type="match status" value="1"/>
</dbReference>
<dbReference type="GO" id="GO:0020037">
    <property type="term" value="F:heme binding"/>
    <property type="evidence" value="ECO:0007669"/>
    <property type="project" value="InterPro"/>
</dbReference>
<sequence>MVRQAKNAYETGMRMNQDTVLFSLLSSDLPAEEKIEERLSGEANVFLAAETETTATVLSLCTYHLLKNPDIVAKMKAELWAVVKDPKALPECFVLERLPYVSAVIKERLRLMYGLSSRLPRIAPDDDVLYQGTWNPPRTTQEVSVRQVIPLGYAMRMSAYLVHTHKRLYPDPTKFTPERWLLRDGRKGRHLERYLLTFSRGSRQCLGMQYVLAVSSLITLFGHPADHTASDRLAYCELYVAIAALTLRVVENMKLYSTTDADVVYDFDLALGMTKRGSEGIRVEVC</sequence>
<dbReference type="EMBL" id="BQXU01000069">
    <property type="protein sequence ID" value="GKT52497.1"/>
    <property type="molecule type" value="Genomic_DNA"/>
</dbReference>
<dbReference type="Gene3D" id="1.10.630.10">
    <property type="entry name" value="Cytochrome P450"/>
    <property type="match status" value="1"/>
</dbReference>
<dbReference type="GO" id="GO:0004497">
    <property type="term" value="F:monooxygenase activity"/>
    <property type="evidence" value="ECO:0007669"/>
    <property type="project" value="UniProtKB-KW"/>
</dbReference>
<keyword evidence="4 8" id="KW-0479">Metal-binding</keyword>
<evidence type="ECO:0000256" key="5">
    <source>
        <dbReference type="ARBA" id="ARBA00023002"/>
    </source>
</evidence>
<reference evidence="10 11" key="1">
    <citation type="submission" date="2022-03" db="EMBL/GenBank/DDBJ databases">
        <title>Genome data of Colletotrichum spp.</title>
        <authorList>
            <person name="Utami Y.D."/>
            <person name="Hiruma K."/>
        </authorList>
    </citation>
    <scope>NUCLEOTIDE SEQUENCE [LARGE SCALE GENOMIC DNA]</scope>
    <source>
        <strain evidence="10 11">MAFF 239500</strain>
    </source>
</reference>
<comment type="similarity">
    <text evidence="2 9">Belongs to the cytochrome P450 family.</text>
</comment>
<dbReference type="InterPro" id="IPR001128">
    <property type="entry name" value="Cyt_P450"/>
</dbReference>
<evidence type="ECO:0000313" key="10">
    <source>
        <dbReference type="EMBL" id="GKT52497.1"/>
    </source>
</evidence>
<dbReference type="InterPro" id="IPR017972">
    <property type="entry name" value="Cyt_P450_CS"/>
</dbReference>
<dbReference type="GO" id="GO:0005506">
    <property type="term" value="F:iron ion binding"/>
    <property type="evidence" value="ECO:0007669"/>
    <property type="project" value="InterPro"/>
</dbReference>
<feature type="binding site" description="axial binding residue" evidence="8">
    <location>
        <position position="205"/>
    </location>
    <ligand>
        <name>heme</name>
        <dbReference type="ChEBI" id="CHEBI:30413"/>
    </ligand>
    <ligandPart>
        <name>Fe</name>
        <dbReference type="ChEBI" id="CHEBI:18248"/>
    </ligandPart>
</feature>
<evidence type="ECO:0000256" key="4">
    <source>
        <dbReference type="ARBA" id="ARBA00022723"/>
    </source>
</evidence>
<dbReference type="PANTHER" id="PTHR24305">
    <property type="entry name" value="CYTOCHROME P450"/>
    <property type="match status" value="1"/>
</dbReference>
<dbReference type="GeneID" id="73333480"/>
<keyword evidence="5 9" id="KW-0560">Oxidoreductase</keyword>
<evidence type="ECO:0000256" key="6">
    <source>
        <dbReference type="ARBA" id="ARBA00023004"/>
    </source>
</evidence>
<evidence type="ECO:0000256" key="3">
    <source>
        <dbReference type="ARBA" id="ARBA00022617"/>
    </source>
</evidence>
<evidence type="ECO:0000256" key="1">
    <source>
        <dbReference type="ARBA" id="ARBA00001971"/>
    </source>
</evidence>
<dbReference type="Pfam" id="PF00067">
    <property type="entry name" value="p450"/>
    <property type="match status" value="1"/>
</dbReference>
<evidence type="ECO:0000256" key="2">
    <source>
        <dbReference type="ARBA" id="ARBA00010617"/>
    </source>
</evidence>
<evidence type="ECO:0000256" key="7">
    <source>
        <dbReference type="ARBA" id="ARBA00023033"/>
    </source>
</evidence>
<dbReference type="Proteomes" id="UP001055115">
    <property type="component" value="Unassembled WGS sequence"/>
</dbReference>
<comment type="cofactor">
    <cofactor evidence="1 8">
        <name>heme</name>
        <dbReference type="ChEBI" id="CHEBI:30413"/>
    </cofactor>
</comment>
<keyword evidence="11" id="KW-1185">Reference proteome</keyword>
<keyword evidence="3 8" id="KW-0349">Heme</keyword>